<feature type="compositionally biased region" description="Polar residues" evidence="2">
    <location>
        <begin position="455"/>
        <end position="467"/>
    </location>
</feature>
<feature type="compositionally biased region" description="Basic and acidic residues" evidence="2">
    <location>
        <begin position="821"/>
        <end position="830"/>
    </location>
</feature>
<name>A0AAN7VRM1_9PEZI</name>
<feature type="region of interest" description="Disordered" evidence="2">
    <location>
        <begin position="25"/>
        <end position="60"/>
    </location>
</feature>
<feature type="compositionally biased region" description="Polar residues" evidence="2">
    <location>
        <begin position="329"/>
        <end position="338"/>
    </location>
</feature>
<organism evidence="3 4">
    <name type="scientific">Elasticomyces elasticus</name>
    <dbReference type="NCBI Taxonomy" id="574655"/>
    <lineage>
        <taxon>Eukaryota</taxon>
        <taxon>Fungi</taxon>
        <taxon>Dikarya</taxon>
        <taxon>Ascomycota</taxon>
        <taxon>Pezizomycotina</taxon>
        <taxon>Dothideomycetes</taxon>
        <taxon>Dothideomycetidae</taxon>
        <taxon>Mycosphaerellales</taxon>
        <taxon>Teratosphaeriaceae</taxon>
        <taxon>Elasticomyces</taxon>
    </lineage>
</organism>
<comment type="caution">
    <text evidence="3">The sequence shown here is derived from an EMBL/GenBank/DDBJ whole genome shotgun (WGS) entry which is preliminary data.</text>
</comment>
<reference evidence="3" key="1">
    <citation type="submission" date="2023-08" db="EMBL/GenBank/DDBJ databases">
        <title>Black Yeasts Isolated from many extreme environments.</title>
        <authorList>
            <person name="Coleine C."/>
            <person name="Stajich J.E."/>
            <person name="Selbmann L."/>
        </authorList>
    </citation>
    <scope>NUCLEOTIDE SEQUENCE</scope>
    <source>
        <strain evidence="3">CCFEE 5810</strain>
    </source>
</reference>
<feature type="region of interest" description="Disordered" evidence="2">
    <location>
        <begin position="327"/>
        <end position="416"/>
    </location>
</feature>
<protein>
    <submittedName>
        <fullName evidence="3">Uncharacterized protein</fullName>
    </submittedName>
</protein>
<feature type="region of interest" description="Disordered" evidence="2">
    <location>
        <begin position="754"/>
        <end position="840"/>
    </location>
</feature>
<feature type="compositionally biased region" description="Low complexity" evidence="2">
    <location>
        <begin position="683"/>
        <end position="699"/>
    </location>
</feature>
<feature type="region of interest" description="Disordered" evidence="2">
    <location>
        <begin position="500"/>
        <end position="564"/>
    </location>
</feature>
<feature type="compositionally biased region" description="Basic and acidic residues" evidence="2">
    <location>
        <begin position="444"/>
        <end position="454"/>
    </location>
</feature>
<gene>
    <name evidence="3" type="ORF">LTR97_012053</name>
</gene>
<feature type="region of interest" description="Disordered" evidence="2">
    <location>
        <begin position="98"/>
        <end position="135"/>
    </location>
</feature>
<feature type="region of interest" description="Disordered" evidence="2">
    <location>
        <begin position="444"/>
        <end position="467"/>
    </location>
</feature>
<sequence>MSFDSQRTGKSMSLVDFLRGDKALPSLPSPTLTNPDMVLPFDSNGPALPTPPRTVRRTPSMNYFKDRTNDLQNARTPAPKKEKRGLMSRKMLLLRSRTGSGMAVNGSQQYSPRSVPSESDLNSGPNSAYASSPTLMDVGNLAPEQVNEKRLSFGGSSFNSEEYAAIPAFLAKYEPTDGTTTDDEMFDSDSPATKKYGYSVTIEGGLDAQRRQQEEDEHNSAILSKRAEQILANAKKRLNLMEGNLRGARDLVAPLTQANLKRATSLGSSHHTYAGGSRFQLDGYGAGSSPQDQALRPLHAQASSPTMGRDYAGHARGFSETVVPERAQTALSRPNSMIRSGRIPVKASDGSWTQGLRNSRSYDSLGDSPHHLIRERPLHSRGSPDSNLEPLPEDEASHRGATSPRNSTNIEYDRNNALRIQRPPSRADDLRDQMTSLKGKISTLRDRAREDSLRRQSLQNLRTPSPFNNAVASSPEYFYTQSPSYGSPILDTNAGIGHISASTSPETPPTPPKPWGSGHVIGSSGNAFAQQAAAQRRPDASTSPQRISEFGLPRQPSPEPVAPTQYQHKRTQSGTAIVQPAANRYAHHNPVRRSEVSSAHALTGTARQSMPGAYNDDGISPLPIDKSTMPDYNYVVSEDEAESVYEDAEDESPVVVAHEDRDDAFDYKHFFLHSAMVTYGNGRSRSSSDASSVTSVETARGPTAIGDDRDFDPSSSLFPPPTPETPERLKEIERNLHKRTLSADSVSSFATFATANEGHMSPEDRSRQQSALDWPMPPSELNSGPSSRRNSRPSTAIKRHIRGKDSSSDRADSGVGLPRRSNSDHVRSRPEANIASPPMSPLAVMHDPATIAVNALLDPNGRQLGMKDKAILFGLIDHLRRTVQKLQLEDEDQYESRVLRRRLDDATKALSAEQRPSSSKN</sequence>
<feature type="compositionally biased region" description="Low complexity" evidence="2">
    <location>
        <begin position="782"/>
        <end position="794"/>
    </location>
</feature>
<evidence type="ECO:0000256" key="2">
    <source>
        <dbReference type="SAM" id="MobiDB-lite"/>
    </source>
</evidence>
<feature type="compositionally biased region" description="Polar residues" evidence="2">
    <location>
        <begin position="350"/>
        <end position="362"/>
    </location>
</feature>
<feature type="compositionally biased region" description="Basic and acidic residues" evidence="2">
    <location>
        <begin position="368"/>
        <end position="378"/>
    </location>
</feature>
<proteinExistence type="predicted"/>
<evidence type="ECO:0000256" key="1">
    <source>
        <dbReference type="SAM" id="Coils"/>
    </source>
</evidence>
<feature type="coiled-coil region" evidence="1">
    <location>
        <begin position="224"/>
        <end position="251"/>
    </location>
</feature>
<keyword evidence="1" id="KW-0175">Coiled coil</keyword>
<accession>A0AAN7VRM1</accession>
<evidence type="ECO:0000313" key="4">
    <source>
        <dbReference type="Proteomes" id="UP001310594"/>
    </source>
</evidence>
<dbReference type="AlphaFoldDB" id="A0AAN7VRM1"/>
<feature type="region of interest" description="Disordered" evidence="2">
    <location>
        <begin position="681"/>
        <end position="727"/>
    </location>
</feature>
<dbReference type="EMBL" id="JAVRQU010000023">
    <property type="protein sequence ID" value="KAK5690890.1"/>
    <property type="molecule type" value="Genomic_DNA"/>
</dbReference>
<feature type="compositionally biased region" description="Polar residues" evidence="2">
    <location>
        <begin position="105"/>
        <end position="134"/>
    </location>
</feature>
<dbReference type="Proteomes" id="UP001310594">
    <property type="component" value="Unassembled WGS sequence"/>
</dbReference>
<evidence type="ECO:0000313" key="3">
    <source>
        <dbReference type="EMBL" id="KAK5690890.1"/>
    </source>
</evidence>
<feature type="compositionally biased region" description="Basic and acidic residues" evidence="2">
    <location>
        <begin position="803"/>
        <end position="812"/>
    </location>
</feature>